<dbReference type="Proteomes" id="UP000757890">
    <property type="component" value="Unassembled WGS sequence"/>
</dbReference>
<accession>A0A930FPH5</accession>
<dbReference type="PROSITE" id="PS51178">
    <property type="entry name" value="PASTA"/>
    <property type="match status" value="1"/>
</dbReference>
<feature type="compositionally biased region" description="Basic and acidic residues" evidence="4">
    <location>
        <begin position="653"/>
        <end position="662"/>
    </location>
</feature>
<feature type="region of interest" description="Disordered" evidence="4">
    <location>
        <begin position="634"/>
        <end position="662"/>
    </location>
</feature>
<dbReference type="GO" id="GO:0008658">
    <property type="term" value="F:penicillin binding"/>
    <property type="evidence" value="ECO:0007669"/>
    <property type="project" value="InterPro"/>
</dbReference>
<dbReference type="InterPro" id="IPR012338">
    <property type="entry name" value="Beta-lactam/transpept-like"/>
</dbReference>
<dbReference type="Gene3D" id="3.90.1310.10">
    <property type="entry name" value="Penicillin-binding protein 2a (Domain 2)"/>
    <property type="match status" value="1"/>
</dbReference>
<evidence type="ECO:0000313" key="6">
    <source>
        <dbReference type="EMBL" id="MBF1129734.1"/>
    </source>
</evidence>
<dbReference type="Gene3D" id="1.10.150.770">
    <property type="match status" value="1"/>
</dbReference>
<dbReference type="GO" id="GO:0005886">
    <property type="term" value="C:plasma membrane"/>
    <property type="evidence" value="ECO:0007669"/>
    <property type="project" value="TreeGrafter"/>
</dbReference>
<dbReference type="Gene3D" id="3.40.710.10">
    <property type="entry name" value="DD-peptidase/beta-lactamase superfamily"/>
    <property type="match status" value="1"/>
</dbReference>
<dbReference type="InterPro" id="IPR001460">
    <property type="entry name" value="PCN-bd_Tpept"/>
</dbReference>
<protein>
    <submittedName>
        <fullName evidence="6">PASTA domain-containing protein</fullName>
    </submittedName>
</protein>
<organism evidence="6 7">
    <name type="scientific">Dialister invisus</name>
    <dbReference type="NCBI Taxonomy" id="218538"/>
    <lineage>
        <taxon>Bacteria</taxon>
        <taxon>Bacillati</taxon>
        <taxon>Bacillota</taxon>
        <taxon>Negativicutes</taxon>
        <taxon>Veillonellales</taxon>
        <taxon>Veillonellaceae</taxon>
        <taxon>Dialister</taxon>
    </lineage>
</organism>
<dbReference type="PANTHER" id="PTHR30627:SF1">
    <property type="entry name" value="PEPTIDOGLYCAN D,D-TRANSPEPTIDASE FTSI"/>
    <property type="match status" value="1"/>
</dbReference>
<sequence length="662" mass="73246">MKMNSPRRIRNNRAKWLLGFFLTVMVILIGRLAYVQIFDHARYVALAKNEVEKNEELYSPRGTIYDRNGNQLAISVMVKSLYCDPATLNKQKNINKIEMAEILSPILNISEEELLRKFSQEGRFVWIKRLMEPEEALKVEELLKSKDWERFLGFREESKRYYPNGRLLANVIGFVGVDDKALDGLELYLGDILKRSKEANSVRMRIDAKGNPIMESALTPYKSKGENSVYLTIDQTIQFYAERALDRAMTKTKAQGGIIIVMDPKTGEILALGNRPTYDPNHFEKAVEKDFKNKAITDIYEPGSTFKPIIAAAALDAGTYSTETVWHDPGKIWASGHAIRNWDDGAYGDVKLVDIIKYSINTGFAHIGLLTGGKTLTEYALKFGFGKPTGIELPGEGAGILFNPDDMRDIDVATMSIGQSIAVTPLQMLQAYSALANGGQMVKPHILRTVNNPDGSVNKVYETEYVGNPVSKKVADEVKDMMEKEVSEGGGINARVPGYHMGGKTGTAQKIDPVKGGYLENEYIASFCGFGPTEDPRAICLVVLDNPRGVYYGGQVAAPVFKETMGQIMRYMGIPAMEEKRISSAGAGGYNNDNLPALPGKDQKAFLLPNFYGWSIREVGEWLYKAGLGFQPDGNGSADSQSPGAGETVQRGDNIRVHFSDS</sequence>
<evidence type="ECO:0000256" key="3">
    <source>
        <dbReference type="ARBA" id="ARBA00023136"/>
    </source>
</evidence>
<dbReference type="InterPro" id="IPR036138">
    <property type="entry name" value="PBP_dimer_sf"/>
</dbReference>
<dbReference type="InterPro" id="IPR050515">
    <property type="entry name" value="Beta-lactam/transpept"/>
</dbReference>
<dbReference type="Pfam" id="PF03717">
    <property type="entry name" value="PBP_dimer"/>
    <property type="match status" value="1"/>
</dbReference>
<name>A0A930FPH5_9FIRM</name>
<keyword evidence="3" id="KW-0472">Membrane</keyword>
<dbReference type="CDD" id="cd06575">
    <property type="entry name" value="PASTA_Pbp2x-like_2"/>
    <property type="match status" value="1"/>
</dbReference>
<dbReference type="InterPro" id="IPR005311">
    <property type="entry name" value="PBP_dimer"/>
</dbReference>
<dbReference type="SUPFAM" id="SSF56519">
    <property type="entry name" value="Penicillin binding protein dimerisation domain"/>
    <property type="match status" value="1"/>
</dbReference>
<gene>
    <name evidence="6" type="ORF">HXL70_06785</name>
</gene>
<feature type="domain" description="PASTA" evidence="5">
    <location>
        <begin position="600"/>
        <end position="661"/>
    </location>
</feature>
<dbReference type="GO" id="GO:0071555">
    <property type="term" value="P:cell wall organization"/>
    <property type="evidence" value="ECO:0007669"/>
    <property type="project" value="TreeGrafter"/>
</dbReference>
<dbReference type="EMBL" id="JABZMK010000049">
    <property type="protein sequence ID" value="MBF1129734.1"/>
    <property type="molecule type" value="Genomic_DNA"/>
</dbReference>
<dbReference type="AlphaFoldDB" id="A0A930FPH5"/>
<dbReference type="Pfam" id="PF03793">
    <property type="entry name" value="PASTA"/>
    <property type="match status" value="1"/>
</dbReference>
<proteinExistence type="inferred from homology"/>
<comment type="caution">
    <text evidence="6">The sequence shown here is derived from an EMBL/GenBank/DDBJ whole genome shotgun (WGS) entry which is preliminary data.</text>
</comment>
<dbReference type="InterPro" id="IPR005543">
    <property type="entry name" value="PASTA_dom"/>
</dbReference>
<comment type="subcellular location">
    <subcellularLocation>
        <location evidence="1">Membrane</location>
    </subcellularLocation>
</comment>
<evidence type="ECO:0000256" key="1">
    <source>
        <dbReference type="ARBA" id="ARBA00004370"/>
    </source>
</evidence>
<dbReference type="PANTHER" id="PTHR30627">
    <property type="entry name" value="PEPTIDOGLYCAN D,D-TRANSPEPTIDASE"/>
    <property type="match status" value="1"/>
</dbReference>
<dbReference type="SUPFAM" id="SSF54184">
    <property type="entry name" value="Penicillin-binding protein 2x (pbp-2x), c-terminal domain"/>
    <property type="match status" value="1"/>
</dbReference>
<dbReference type="SUPFAM" id="SSF56601">
    <property type="entry name" value="beta-lactamase/transpeptidase-like"/>
    <property type="match status" value="1"/>
</dbReference>
<evidence type="ECO:0000256" key="2">
    <source>
        <dbReference type="ARBA" id="ARBA00007171"/>
    </source>
</evidence>
<comment type="similarity">
    <text evidence="2">Belongs to the transpeptidase family.</text>
</comment>
<evidence type="ECO:0000256" key="4">
    <source>
        <dbReference type="SAM" id="MobiDB-lite"/>
    </source>
</evidence>
<reference evidence="6" key="1">
    <citation type="submission" date="2020-04" db="EMBL/GenBank/DDBJ databases">
        <title>Deep metagenomics examines the oral microbiome during advanced dental caries in children, revealing novel taxa and co-occurrences with host molecules.</title>
        <authorList>
            <person name="Baker J.L."/>
            <person name="Morton J.T."/>
            <person name="Dinis M."/>
            <person name="Alvarez R."/>
            <person name="Tran N.C."/>
            <person name="Knight R."/>
            <person name="Edlund A."/>
        </authorList>
    </citation>
    <scope>NUCLEOTIDE SEQUENCE</scope>
    <source>
        <strain evidence="6">JCVI_32_bin.14</strain>
    </source>
</reference>
<dbReference type="Pfam" id="PF00905">
    <property type="entry name" value="Transpeptidase"/>
    <property type="match status" value="1"/>
</dbReference>
<evidence type="ECO:0000313" key="7">
    <source>
        <dbReference type="Proteomes" id="UP000757890"/>
    </source>
</evidence>
<evidence type="ECO:0000259" key="5">
    <source>
        <dbReference type="PROSITE" id="PS51178"/>
    </source>
</evidence>
<dbReference type="Gene3D" id="3.30.450.330">
    <property type="match status" value="1"/>
</dbReference>